<gene>
    <name evidence="2" type="ORF">Maq22A_c28680</name>
</gene>
<feature type="compositionally biased region" description="Low complexity" evidence="1">
    <location>
        <begin position="72"/>
        <end position="91"/>
    </location>
</feature>
<organism evidence="2 3">
    <name type="scientific">Methylobacterium aquaticum</name>
    <dbReference type="NCBI Taxonomy" id="270351"/>
    <lineage>
        <taxon>Bacteria</taxon>
        <taxon>Pseudomonadati</taxon>
        <taxon>Pseudomonadota</taxon>
        <taxon>Alphaproteobacteria</taxon>
        <taxon>Hyphomicrobiales</taxon>
        <taxon>Methylobacteriaceae</taxon>
        <taxon>Methylobacterium</taxon>
    </lineage>
</organism>
<evidence type="ECO:0000256" key="1">
    <source>
        <dbReference type="SAM" id="MobiDB-lite"/>
    </source>
</evidence>
<reference evidence="3" key="2">
    <citation type="submission" date="2015-01" db="EMBL/GenBank/DDBJ databases">
        <title>Complete genome sequence of Methylobacterium aquaticum strain 22A.</title>
        <authorList>
            <person name="Tani A."/>
            <person name="Ogura Y."/>
            <person name="Hayashi T."/>
        </authorList>
    </citation>
    <scope>NUCLEOTIDE SEQUENCE [LARGE SCALE GENOMIC DNA]</scope>
    <source>
        <strain evidence="3">MA-22A</strain>
    </source>
</reference>
<feature type="compositionally biased region" description="Basic and acidic residues" evidence="1">
    <location>
        <begin position="55"/>
        <end position="69"/>
    </location>
</feature>
<reference evidence="2 3" key="1">
    <citation type="journal article" date="2015" name="Genome Announc.">
        <title>Complete Genome Sequence of Methylobacterium aquaticum Strain 22A, Isolated from Racomitrium japonicum Moss.</title>
        <authorList>
            <person name="Tani A."/>
            <person name="Ogura Y."/>
            <person name="Hayashi T."/>
            <person name="Kimbara K."/>
        </authorList>
    </citation>
    <scope>NUCLEOTIDE SEQUENCE [LARGE SCALE GENOMIC DNA]</scope>
    <source>
        <strain evidence="2 3">MA-22A</strain>
    </source>
</reference>
<dbReference type="EMBL" id="AP014704">
    <property type="protein sequence ID" value="BAR47242.1"/>
    <property type="molecule type" value="Genomic_DNA"/>
</dbReference>
<proteinExistence type="predicted"/>
<evidence type="ECO:0000313" key="3">
    <source>
        <dbReference type="Proteomes" id="UP000061432"/>
    </source>
</evidence>
<feature type="compositionally biased region" description="Basic and acidic residues" evidence="1">
    <location>
        <begin position="1"/>
        <end position="10"/>
    </location>
</feature>
<protein>
    <submittedName>
        <fullName evidence="2">Uncharacterized protein</fullName>
    </submittedName>
</protein>
<feature type="region of interest" description="Disordered" evidence="1">
    <location>
        <begin position="1"/>
        <end position="107"/>
    </location>
</feature>
<sequence length="186" mass="20226">MRKPASHERGAAAAPPLGPVTRLRASAAGVSPHTRIRKGLVAGKAELPARNAPQTERRSGGPCADDRPAVRQASPATWTAPQATPAWAAHGRAGRGRRRGPSAAAPPRYARAIGANYRRPSEPFRPIDILYPTGNLILRCWRSEIAPEQRSDNLEDDPEISKIIGSLLRGSAIFDRPHFRMRWRAG</sequence>
<dbReference type="AlphaFoldDB" id="A0A1Y0ZCB5"/>
<dbReference type="KEGG" id="maqu:Maq22A_c28680"/>
<name>A0A1Y0ZCB5_9HYPH</name>
<accession>A0A1Y0ZCB5</accession>
<dbReference type="Proteomes" id="UP000061432">
    <property type="component" value="Chromosome"/>
</dbReference>
<evidence type="ECO:0000313" key="2">
    <source>
        <dbReference type="EMBL" id="BAR47242.1"/>
    </source>
</evidence>